<evidence type="ECO:0000313" key="2">
    <source>
        <dbReference type="EMBL" id="HIR57811.1"/>
    </source>
</evidence>
<name>A0A9D1DRW9_9FIRM</name>
<keyword evidence="1" id="KW-1133">Transmembrane helix</keyword>
<dbReference type="EMBL" id="DVHF01000106">
    <property type="protein sequence ID" value="HIR57811.1"/>
    <property type="molecule type" value="Genomic_DNA"/>
</dbReference>
<feature type="transmembrane region" description="Helical" evidence="1">
    <location>
        <begin position="68"/>
        <end position="89"/>
    </location>
</feature>
<dbReference type="AlphaFoldDB" id="A0A9D1DRW9"/>
<reference evidence="2" key="1">
    <citation type="submission" date="2020-10" db="EMBL/GenBank/DDBJ databases">
        <authorList>
            <person name="Gilroy R."/>
        </authorList>
    </citation>
    <scope>NUCLEOTIDE SEQUENCE</scope>
    <source>
        <strain evidence="2">ChiSjej1B19-7085</strain>
    </source>
</reference>
<evidence type="ECO:0000313" key="3">
    <source>
        <dbReference type="Proteomes" id="UP000886785"/>
    </source>
</evidence>
<proteinExistence type="predicted"/>
<comment type="caution">
    <text evidence="2">The sequence shown here is derived from an EMBL/GenBank/DDBJ whole genome shotgun (WGS) entry which is preliminary data.</text>
</comment>
<sequence length="176" mass="19105">MLGGELLGIFLIGFLGSDARFSLHTILENSLSRQTAQETGLLFLSSMFSAVLLLLVCFLLGLSLWGMFLVPLVPLFQGMGLGISAAMLFQEKGLHGIAFFLLAVLPGALLSAAAVLLACRESLKASYSLFRKELQKDPAPFAVRTYFIRFGLLTVLAILSAAADTLTSFWFSPYFL</sequence>
<feature type="transmembrane region" description="Helical" evidence="1">
    <location>
        <begin position="39"/>
        <end position="62"/>
    </location>
</feature>
<reference evidence="2" key="2">
    <citation type="journal article" date="2021" name="PeerJ">
        <title>Extensive microbial diversity within the chicken gut microbiome revealed by metagenomics and culture.</title>
        <authorList>
            <person name="Gilroy R."/>
            <person name="Ravi A."/>
            <person name="Getino M."/>
            <person name="Pursley I."/>
            <person name="Horton D.L."/>
            <person name="Alikhan N.F."/>
            <person name="Baker D."/>
            <person name="Gharbi K."/>
            <person name="Hall N."/>
            <person name="Watson M."/>
            <person name="Adriaenssens E.M."/>
            <person name="Foster-Nyarko E."/>
            <person name="Jarju S."/>
            <person name="Secka A."/>
            <person name="Antonio M."/>
            <person name="Oren A."/>
            <person name="Chaudhuri R.R."/>
            <person name="La Ragione R."/>
            <person name="Hildebrand F."/>
            <person name="Pallen M.J."/>
        </authorList>
    </citation>
    <scope>NUCLEOTIDE SEQUENCE</scope>
    <source>
        <strain evidence="2">ChiSjej1B19-7085</strain>
    </source>
</reference>
<feature type="transmembrane region" description="Helical" evidence="1">
    <location>
        <begin position="6"/>
        <end position="27"/>
    </location>
</feature>
<feature type="transmembrane region" description="Helical" evidence="1">
    <location>
        <begin position="96"/>
        <end position="118"/>
    </location>
</feature>
<dbReference type="Pfam" id="PF01944">
    <property type="entry name" value="SpoIIM"/>
    <property type="match status" value="1"/>
</dbReference>
<feature type="transmembrane region" description="Helical" evidence="1">
    <location>
        <begin position="146"/>
        <end position="171"/>
    </location>
</feature>
<keyword evidence="1" id="KW-0812">Transmembrane</keyword>
<keyword evidence="1" id="KW-0472">Membrane</keyword>
<dbReference type="Proteomes" id="UP000886785">
    <property type="component" value="Unassembled WGS sequence"/>
</dbReference>
<evidence type="ECO:0000256" key="1">
    <source>
        <dbReference type="SAM" id="Phobius"/>
    </source>
</evidence>
<protein>
    <submittedName>
        <fullName evidence="2">Stage II sporulation protein M</fullName>
    </submittedName>
</protein>
<accession>A0A9D1DRW9</accession>
<gene>
    <name evidence="2" type="ORF">IAA54_09075</name>
</gene>
<dbReference type="InterPro" id="IPR002798">
    <property type="entry name" value="SpoIIM-like"/>
</dbReference>
<organism evidence="2 3">
    <name type="scientific">Candidatus Gallacutalibacter pullicola</name>
    <dbReference type="NCBI Taxonomy" id="2840830"/>
    <lineage>
        <taxon>Bacteria</taxon>
        <taxon>Bacillati</taxon>
        <taxon>Bacillota</taxon>
        <taxon>Clostridia</taxon>
        <taxon>Eubacteriales</taxon>
        <taxon>Candidatus Gallacutalibacter</taxon>
    </lineage>
</organism>